<feature type="chain" id="PRO_5041414298" description="Peptidase S1 domain-containing protein" evidence="3">
    <location>
        <begin position="17"/>
        <end position="310"/>
    </location>
</feature>
<organism evidence="5 6">
    <name type="scientific">Steinernema hermaphroditum</name>
    <dbReference type="NCBI Taxonomy" id="289476"/>
    <lineage>
        <taxon>Eukaryota</taxon>
        <taxon>Metazoa</taxon>
        <taxon>Ecdysozoa</taxon>
        <taxon>Nematoda</taxon>
        <taxon>Chromadorea</taxon>
        <taxon>Rhabditida</taxon>
        <taxon>Tylenchina</taxon>
        <taxon>Panagrolaimomorpha</taxon>
        <taxon>Strongyloidoidea</taxon>
        <taxon>Steinernematidae</taxon>
        <taxon>Steinernema</taxon>
    </lineage>
</organism>
<dbReference type="PROSITE" id="PS00134">
    <property type="entry name" value="TRYPSIN_HIS"/>
    <property type="match status" value="1"/>
</dbReference>
<dbReference type="GO" id="GO:0004252">
    <property type="term" value="F:serine-type endopeptidase activity"/>
    <property type="evidence" value="ECO:0007669"/>
    <property type="project" value="InterPro"/>
</dbReference>
<comment type="caution">
    <text evidence="5">The sequence shown here is derived from an EMBL/GenBank/DDBJ whole genome shotgun (WGS) entry which is preliminary data.</text>
</comment>
<dbReference type="PRINTS" id="PR00722">
    <property type="entry name" value="CHYMOTRYPSIN"/>
</dbReference>
<evidence type="ECO:0000259" key="4">
    <source>
        <dbReference type="PROSITE" id="PS50240"/>
    </source>
</evidence>
<dbReference type="Proteomes" id="UP001175271">
    <property type="component" value="Unassembled WGS sequence"/>
</dbReference>
<dbReference type="InterPro" id="IPR043504">
    <property type="entry name" value="Peptidase_S1_PA_chymotrypsin"/>
</dbReference>
<keyword evidence="2" id="KW-0378">Hydrolase</keyword>
<dbReference type="InterPro" id="IPR009003">
    <property type="entry name" value="Peptidase_S1_PA"/>
</dbReference>
<accession>A0AA39MBC0</accession>
<evidence type="ECO:0000256" key="3">
    <source>
        <dbReference type="SAM" id="SignalP"/>
    </source>
</evidence>
<evidence type="ECO:0000313" key="5">
    <source>
        <dbReference type="EMBL" id="KAK0427429.1"/>
    </source>
</evidence>
<dbReference type="AlphaFoldDB" id="A0AA39MBC0"/>
<feature type="domain" description="Peptidase S1" evidence="4">
    <location>
        <begin position="38"/>
        <end position="292"/>
    </location>
</feature>
<keyword evidence="3" id="KW-0732">Signal</keyword>
<dbReference type="EMBL" id="JAUCMV010000001">
    <property type="protein sequence ID" value="KAK0427429.1"/>
    <property type="molecule type" value="Genomic_DNA"/>
</dbReference>
<dbReference type="InterPro" id="IPR001254">
    <property type="entry name" value="Trypsin_dom"/>
</dbReference>
<dbReference type="PANTHER" id="PTHR24252">
    <property type="entry name" value="ACROSIN-RELATED"/>
    <property type="match status" value="1"/>
</dbReference>
<evidence type="ECO:0000256" key="1">
    <source>
        <dbReference type="ARBA" id="ARBA00023157"/>
    </source>
</evidence>
<proteinExistence type="predicted"/>
<reference evidence="5" key="1">
    <citation type="submission" date="2023-06" db="EMBL/GenBank/DDBJ databases">
        <title>Genomic analysis of the entomopathogenic nematode Steinernema hermaphroditum.</title>
        <authorList>
            <person name="Schwarz E.M."/>
            <person name="Heppert J.K."/>
            <person name="Baniya A."/>
            <person name="Schwartz H.T."/>
            <person name="Tan C.-H."/>
            <person name="Antoshechkin I."/>
            <person name="Sternberg P.W."/>
            <person name="Goodrich-Blair H."/>
            <person name="Dillman A.R."/>
        </authorList>
    </citation>
    <scope>NUCLEOTIDE SEQUENCE</scope>
    <source>
        <strain evidence="5">PS9179</strain>
        <tissue evidence="5">Whole animal</tissue>
    </source>
</reference>
<dbReference type="Pfam" id="PF00089">
    <property type="entry name" value="Trypsin"/>
    <property type="match status" value="1"/>
</dbReference>
<dbReference type="InterPro" id="IPR001314">
    <property type="entry name" value="Peptidase_S1A"/>
</dbReference>
<keyword evidence="2" id="KW-0720">Serine protease</keyword>
<dbReference type="InterPro" id="IPR033116">
    <property type="entry name" value="TRYPSIN_SER"/>
</dbReference>
<dbReference type="Gene3D" id="2.40.10.10">
    <property type="entry name" value="Trypsin-like serine proteases"/>
    <property type="match status" value="1"/>
</dbReference>
<dbReference type="PANTHER" id="PTHR24252:SF7">
    <property type="entry name" value="HYALIN"/>
    <property type="match status" value="1"/>
</dbReference>
<gene>
    <name evidence="5" type="ORF">QR680_010221</name>
</gene>
<keyword evidence="1" id="KW-1015">Disulfide bond</keyword>
<dbReference type="PROSITE" id="PS50240">
    <property type="entry name" value="TRYPSIN_DOM"/>
    <property type="match status" value="1"/>
</dbReference>
<dbReference type="PROSITE" id="PS00135">
    <property type="entry name" value="TRYPSIN_SER"/>
    <property type="match status" value="1"/>
</dbReference>
<protein>
    <recommendedName>
        <fullName evidence="4">Peptidase S1 domain-containing protein</fullName>
    </recommendedName>
</protein>
<evidence type="ECO:0000256" key="2">
    <source>
        <dbReference type="RuleBase" id="RU363034"/>
    </source>
</evidence>
<dbReference type="SMART" id="SM00020">
    <property type="entry name" value="Tryp_SPc"/>
    <property type="match status" value="1"/>
</dbReference>
<dbReference type="InterPro" id="IPR018114">
    <property type="entry name" value="TRYPSIN_HIS"/>
</dbReference>
<keyword evidence="6" id="KW-1185">Reference proteome</keyword>
<sequence>MRYLPILAASVALALCLPSRERSLQTAAMIDDPTSELVFGGVPANLGDFPMQVFVETKKNTGEISQCGGSVISTSHVLTAGHCLMDVATVALVFGAVNPFSPDTVLRYGYMYNIHPQFSANETMDSMTIANDIAIVTFYPPVNLTNTNIQLAKIVKDDSELLKSPKAIVSGFGTYAYQGNVSLTSDDLLYTEVDLFSFAYCKHVLDTEEEFANLTIGNPLDHMLCAGAKDRGAGGGDSGGPLLVRHENELYQVGLTSFGSSNNTISEHHQDEVPGFFTRISSYCDFIEDGTNGDAKCGQVDEKKSTTTAA</sequence>
<name>A0AA39MBC0_9BILA</name>
<evidence type="ECO:0000313" key="6">
    <source>
        <dbReference type="Proteomes" id="UP001175271"/>
    </source>
</evidence>
<dbReference type="GO" id="GO:0006508">
    <property type="term" value="P:proteolysis"/>
    <property type="evidence" value="ECO:0007669"/>
    <property type="project" value="UniProtKB-KW"/>
</dbReference>
<feature type="signal peptide" evidence="3">
    <location>
        <begin position="1"/>
        <end position="16"/>
    </location>
</feature>
<dbReference type="SUPFAM" id="SSF50494">
    <property type="entry name" value="Trypsin-like serine proteases"/>
    <property type="match status" value="1"/>
</dbReference>
<keyword evidence="2" id="KW-0645">Protease</keyword>